<feature type="region of interest" description="Disordered" evidence="1">
    <location>
        <begin position="220"/>
        <end position="266"/>
    </location>
</feature>
<dbReference type="Proteomes" id="UP000256601">
    <property type="component" value="Unassembled WGS sequence"/>
</dbReference>
<feature type="chain" id="PRO_5036020525" description="Cell wall protein" evidence="2">
    <location>
        <begin position="17"/>
        <end position="285"/>
    </location>
</feature>
<dbReference type="RefSeq" id="XP_501071.1">
    <property type="nucleotide sequence ID" value="XM_501071.1"/>
</dbReference>
<evidence type="ECO:0000313" key="4">
    <source>
        <dbReference type="EMBL" id="RDW24740.1"/>
    </source>
</evidence>
<reference evidence="4 6" key="2">
    <citation type="submission" date="2018-07" db="EMBL/GenBank/DDBJ databases">
        <title>Draft Genome Assemblies for Five Robust Yarrowia lipolytica Strains Exhibiting High Lipid Production and Pentose Sugar Utilization and Sugar Alcohol Secretion from Undetoxified Lignocellulosic Biomass Hydrolysates.</title>
        <authorList>
            <consortium name="DOE Joint Genome Institute"/>
            <person name="Walker C."/>
            <person name="Ryu S."/>
            <person name="Na H."/>
            <person name="Zane M."/>
            <person name="LaButti K."/>
            <person name="Lipzen A."/>
            <person name="Haridas S."/>
            <person name="Barry K."/>
            <person name="Grigoriev I.V."/>
            <person name="Quarterman J."/>
            <person name="Slininger P."/>
            <person name="Dien B."/>
            <person name="Trinh C.T."/>
        </authorList>
    </citation>
    <scope>NUCLEOTIDE SEQUENCE [LARGE SCALE GENOMIC DNA]</scope>
    <source>
        <strain evidence="4 6">YB392</strain>
    </source>
</reference>
<keyword evidence="2" id="KW-0732">Signal</keyword>
<dbReference type="GeneID" id="2907023"/>
<proteinExistence type="predicted"/>
<dbReference type="OrthoDB" id="10381243at2759"/>
<dbReference type="EMBL" id="CP017554">
    <property type="protein sequence ID" value="AOW01904.1"/>
    <property type="molecule type" value="Genomic_DNA"/>
</dbReference>
<dbReference type="Proteomes" id="UP000182444">
    <property type="component" value="Chromosome 1B"/>
</dbReference>
<reference evidence="3 5" key="1">
    <citation type="journal article" date="2016" name="PLoS ONE">
        <title>Sequence Assembly of Yarrowia lipolytica Strain W29/CLIB89 Shows Transposable Element Diversity.</title>
        <authorList>
            <person name="Magnan C."/>
            <person name="Yu J."/>
            <person name="Chang I."/>
            <person name="Jahn E."/>
            <person name="Kanomata Y."/>
            <person name="Wu J."/>
            <person name="Zeller M."/>
            <person name="Oakes M."/>
            <person name="Baldi P."/>
            <person name="Sandmeyer S."/>
        </authorList>
    </citation>
    <scope>NUCLEOTIDE SEQUENCE [LARGE SCALE GENOMIC DNA]</scope>
    <source>
        <strain evidence="3">CLIB89</strain>
        <strain evidence="5">CLIB89(W29)</strain>
    </source>
</reference>
<evidence type="ECO:0000313" key="3">
    <source>
        <dbReference type="EMBL" id="AOW01904.1"/>
    </source>
</evidence>
<dbReference type="AlphaFoldDB" id="A0A1H6PS01"/>
<sequence length="285" mass="28836">MKFVLFLSMGLASAAALNDSFNDVLSYAGDVFASRASPANLSSQVQSDFAAAATNVVENPLVQPVAGDLSTILSAQNGTNVTTTAADLLDNIGKLLGGFLKSNDTDQLLALVGRLSATTEIDDEAIDQIFAKAQEDVGNKIDALLPQLGGLLNDSGVQAKALGVQGGINQFLAQAKQLRMGNTSTVDMMKNTKLGLGEIVTLDGQVLLLGPGGQKVVSTIGPANTTSSSETSSNSASATGSSGSSSAAASGSASASATETKKKNAGSNLSPSMAMLIVVIVAYFI</sequence>
<feature type="signal peptide" evidence="2">
    <location>
        <begin position="1"/>
        <end position="16"/>
    </location>
</feature>
<evidence type="ECO:0008006" key="7">
    <source>
        <dbReference type="Google" id="ProtNLM"/>
    </source>
</evidence>
<name>A0A1H6PS01_YARLL</name>
<evidence type="ECO:0000313" key="6">
    <source>
        <dbReference type="Proteomes" id="UP000256601"/>
    </source>
</evidence>
<protein>
    <recommendedName>
        <fullName evidence="7">Cell wall protein</fullName>
    </recommendedName>
</protein>
<dbReference type="VEuPathDB" id="FungiDB:YALI1_B24351g"/>
<dbReference type="EMBL" id="KZ859023">
    <property type="protein sequence ID" value="RDW24740.1"/>
    <property type="molecule type" value="Genomic_DNA"/>
</dbReference>
<accession>A0A1H6PS01</accession>
<evidence type="ECO:0000256" key="1">
    <source>
        <dbReference type="SAM" id="MobiDB-lite"/>
    </source>
</evidence>
<evidence type="ECO:0000313" key="5">
    <source>
        <dbReference type="Proteomes" id="UP000182444"/>
    </source>
</evidence>
<dbReference type="KEGG" id="yli:2907023"/>
<dbReference type="VEuPathDB" id="FungiDB:YALI0_B18744g"/>
<gene>
    <name evidence="4" type="ORF">B0I71DRAFT_133805</name>
    <name evidence="3" type="ORF">YALI1_B24351g</name>
</gene>
<evidence type="ECO:0000256" key="2">
    <source>
        <dbReference type="SAM" id="SignalP"/>
    </source>
</evidence>
<feature type="compositionally biased region" description="Low complexity" evidence="1">
    <location>
        <begin position="223"/>
        <end position="258"/>
    </location>
</feature>
<organism evidence="3 5">
    <name type="scientific">Yarrowia lipolytica</name>
    <name type="common">Candida lipolytica</name>
    <dbReference type="NCBI Taxonomy" id="4952"/>
    <lineage>
        <taxon>Eukaryota</taxon>
        <taxon>Fungi</taxon>
        <taxon>Dikarya</taxon>
        <taxon>Ascomycota</taxon>
        <taxon>Saccharomycotina</taxon>
        <taxon>Dipodascomycetes</taxon>
        <taxon>Dipodascales</taxon>
        <taxon>Dipodascales incertae sedis</taxon>
        <taxon>Yarrowia</taxon>
    </lineage>
</organism>